<proteinExistence type="predicted"/>
<dbReference type="OrthoDB" id="425354at2759"/>
<comment type="caution">
    <text evidence="1">The sequence shown here is derived from an EMBL/GenBank/DDBJ whole genome shotgun (WGS) entry which is preliminary data.</text>
</comment>
<name>A0A9P5TA83_9AGAM</name>
<dbReference type="EMBL" id="WHVB01000007">
    <property type="protein sequence ID" value="KAF8481074.1"/>
    <property type="molecule type" value="Genomic_DNA"/>
</dbReference>
<accession>A0A9P5TA83</accession>
<dbReference type="Proteomes" id="UP000759537">
    <property type="component" value="Unassembled WGS sequence"/>
</dbReference>
<evidence type="ECO:0000313" key="1">
    <source>
        <dbReference type="EMBL" id="KAF8481074.1"/>
    </source>
</evidence>
<gene>
    <name evidence="1" type="ORF">DFH94DRAFT_441061</name>
</gene>
<dbReference type="InterPro" id="IPR053037">
    <property type="entry name" value="Pericyclase_pydY-like"/>
</dbReference>
<reference evidence="1" key="1">
    <citation type="submission" date="2019-10" db="EMBL/GenBank/DDBJ databases">
        <authorList>
            <consortium name="DOE Joint Genome Institute"/>
            <person name="Kuo A."/>
            <person name="Miyauchi S."/>
            <person name="Kiss E."/>
            <person name="Drula E."/>
            <person name="Kohler A."/>
            <person name="Sanchez-Garcia M."/>
            <person name="Andreopoulos B."/>
            <person name="Barry K.W."/>
            <person name="Bonito G."/>
            <person name="Buee M."/>
            <person name="Carver A."/>
            <person name="Chen C."/>
            <person name="Cichocki N."/>
            <person name="Clum A."/>
            <person name="Culley D."/>
            <person name="Crous P.W."/>
            <person name="Fauchery L."/>
            <person name="Girlanda M."/>
            <person name="Hayes R."/>
            <person name="Keri Z."/>
            <person name="LaButti K."/>
            <person name="Lipzen A."/>
            <person name="Lombard V."/>
            <person name="Magnuson J."/>
            <person name="Maillard F."/>
            <person name="Morin E."/>
            <person name="Murat C."/>
            <person name="Nolan M."/>
            <person name="Ohm R."/>
            <person name="Pangilinan J."/>
            <person name="Pereira M."/>
            <person name="Perotto S."/>
            <person name="Peter M."/>
            <person name="Riley R."/>
            <person name="Sitrit Y."/>
            <person name="Stielow B."/>
            <person name="Szollosi G."/>
            <person name="Zifcakova L."/>
            <person name="Stursova M."/>
            <person name="Spatafora J.W."/>
            <person name="Tedersoo L."/>
            <person name="Vaario L.-M."/>
            <person name="Yamada A."/>
            <person name="Yan M."/>
            <person name="Wang P."/>
            <person name="Xu J."/>
            <person name="Bruns T."/>
            <person name="Baldrian P."/>
            <person name="Vilgalys R."/>
            <person name="Henrissat B."/>
            <person name="Grigoriev I.V."/>
            <person name="Hibbett D."/>
            <person name="Nagy L.G."/>
            <person name="Martin F.M."/>
        </authorList>
    </citation>
    <scope>NUCLEOTIDE SEQUENCE</scope>
    <source>
        <strain evidence="1">Prilba</strain>
    </source>
</reference>
<evidence type="ECO:0000313" key="2">
    <source>
        <dbReference type="Proteomes" id="UP000759537"/>
    </source>
</evidence>
<protein>
    <submittedName>
        <fullName evidence="1">Uncharacterized protein</fullName>
    </submittedName>
</protein>
<dbReference type="PANTHER" id="PTHR38115">
    <property type="entry name" value="LIPOCALIN-LIKE DOMAIN-CONTAINING PROTEIN"/>
    <property type="match status" value="1"/>
</dbReference>
<sequence length="187" mass="21560">MAAPPSITTLDLSATWVMNKALSDETDEILRLQGVSWFTRRAISLATITLYVRHYKDDDGIEHIDIDQKLTGIPGTSEYRILDWTLREHEDYLFGPVIGKSRRAKLDEIENEFLRDGWLPDTVESGVINSYVKSDTPKSSTSWIVEQTWGFENIDDERRYVRHVDFIGPGNEHIQARLVYDFYAFAS</sequence>
<organism evidence="1 2">
    <name type="scientific">Russula ochroleuca</name>
    <dbReference type="NCBI Taxonomy" id="152965"/>
    <lineage>
        <taxon>Eukaryota</taxon>
        <taxon>Fungi</taxon>
        <taxon>Dikarya</taxon>
        <taxon>Basidiomycota</taxon>
        <taxon>Agaricomycotina</taxon>
        <taxon>Agaricomycetes</taxon>
        <taxon>Russulales</taxon>
        <taxon>Russulaceae</taxon>
        <taxon>Russula</taxon>
    </lineage>
</organism>
<dbReference type="AlphaFoldDB" id="A0A9P5TA83"/>
<dbReference type="PANTHER" id="PTHR38115:SF1">
    <property type="entry name" value="LIPOCALIN-LIKE DOMAIN-CONTAINING PROTEIN"/>
    <property type="match status" value="1"/>
</dbReference>
<reference evidence="1" key="2">
    <citation type="journal article" date="2020" name="Nat. Commun.">
        <title>Large-scale genome sequencing of mycorrhizal fungi provides insights into the early evolution of symbiotic traits.</title>
        <authorList>
            <person name="Miyauchi S."/>
            <person name="Kiss E."/>
            <person name="Kuo A."/>
            <person name="Drula E."/>
            <person name="Kohler A."/>
            <person name="Sanchez-Garcia M."/>
            <person name="Morin E."/>
            <person name="Andreopoulos B."/>
            <person name="Barry K.W."/>
            <person name="Bonito G."/>
            <person name="Buee M."/>
            <person name="Carver A."/>
            <person name="Chen C."/>
            <person name="Cichocki N."/>
            <person name="Clum A."/>
            <person name="Culley D."/>
            <person name="Crous P.W."/>
            <person name="Fauchery L."/>
            <person name="Girlanda M."/>
            <person name="Hayes R.D."/>
            <person name="Keri Z."/>
            <person name="LaButti K."/>
            <person name="Lipzen A."/>
            <person name="Lombard V."/>
            <person name="Magnuson J."/>
            <person name="Maillard F."/>
            <person name="Murat C."/>
            <person name="Nolan M."/>
            <person name="Ohm R.A."/>
            <person name="Pangilinan J."/>
            <person name="Pereira M.F."/>
            <person name="Perotto S."/>
            <person name="Peter M."/>
            <person name="Pfister S."/>
            <person name="Riley R."/>
            <person name="Sitrit Y."/>
            <person name="Stielow J.B."/>
            <person name="Szollosi G."/>
            <person name="Zifcakova L."/>
            <person name="Stursova M."/>
            <person name="Spatafora J.W."/>
            <person name="Tedersoo L."/>
            <person name="Vaario L.M."/>
            <person name="Yamada A."/>
            <person name="Yan M."/>
            <person name="Wang P."/>
            <person name="Xu J."/>
            <person name="Bruns T."/>
            <person name="Baldrian P."/>
            <person name="Vilgalys R."/>
            <person name="Dunand C."/>
            <person name="Henrissat B."/>
            <person name="Grigoriev I.V."/>
            <person name="Hibbett D."/>
            <person name="Nagy L.G."/>
            <person name="Martin F.M."/>
        </authorList>
    </citation>
    <scope>NUCLEOTIDE SEQUENCE</scope>
    <source>
        <strain evidence="1">Prilba</strain>
    </source>
</reference>
<keyword evidence="2" id="KW-1185">Reference proteome</keyword>